<keyword evidence="3" id="KW-1185">Reference proteome</keyword>
<feature type="chain" id="PRO_5039634692" evidence="1">
    <location>
        <begin position="21"/>
        <end position="181"/>
    </location>
</feature>
<proteinExistence type="predicted"/>
<dbReference type="EMBL" id="JAIQCV010000012">
    <property type="protein sequence ID" value="KAH1039987.1"/>
    <property type="molecule type" value="Genomic_DNA"/>
</dbReference>
<sequence>MLNEKLLILILHCFLPFVMTSKKHVKQKKKVSQGSFDKFQLYYLSDERRFQLIEKGKIEVDDNLQVHKGDNLKWYPSKEGGIANNLLPLRTICGSHVLGNDFVKFMNKGVRDDKRFFASKWPDLRTNHPQEGGHDAIPVASCYDTTRHQREWPKLEGLKCKMKLDYKLIQLTKCALQFIAN</sequence>
<dbReference type="AlphaFoldDB" id="A0A9D3ZJJ7"/>
<dbReference type="OrthoDB" id="2286242at2759"/>
<reference evidence="2 3" key="1">
    <citation type="journal article" date="2021" name="Plant Biotechnol. J.">
        <title>Multi-omics assisted identification of the key and species-specific regulatory components of drought-tolerant mechanisms in Gossypium stocksii.</title>
        <authorList>
            <person name="Yu D."/>
            <person name="Ke L."/>
            <person name="Zhang D."/>
            <person name="Wu Y."/>
            <person name="Sun Y."/>
            <person name="Mei J."/>
            <person name="Sun J."/>
            <person name="Sun Y."/>
        </authorList>
    </citation>
    <scope>NUCLEOTIDE SEQUENCE [LARGE SCALE GENOMIC DNA]</scope>
    <source>
        <strain evidence="3">cv. E1</strain>
        <tissue evidence="2">Leaf</tissue>
    </source>
</reference>
<dbReference type="Proteomes" id="UP000828251">
    <property type="component" value="Unassembled WGS sequence"/>
</dbReference>
<accession>A0A9D3ZJJ7</accession>
<comment type="caution">
    <text evidence="2">The sequence shown here is derived from an EMBL/GenBank/DDBJ whole genome shotgun (WGS) entry which is preliminary data.</text>
</comment>
<evidence type="ECO:0000313" key="3">
    <source>
        <dbReference type="Proteomes" id="UP000828251"/>
    </source>
</evidence>
<organism evidence="2 3">
    <name type="scientific">Gossypium stocksii</name>
    <dbReference type="NCBI Taxonomy" id="47602"/>
    <lineage>
        <taxon>Eukaryota</taxon>
        <taxon>Viridiplantae</taxon>
        <taxon>Streptophyta</taxon>
        <taxon>Embryophyta</taxon>
        <taxon>Tracheophyta</taxon>
        <taxon>Spermatophyta</taxon>
        <taxon>Magnoliopsida</taxon>
        <taxon>eudicotyledons</taxon>
        <taxon>Gunneridae</taxon>
        <taxon>Pentapetalae</taxon>
        <taxon>rosids</taxon>
        <taxon>malvids</taxon>
        <taxon>Malvales</taxon>
        <taxon>Malvaceae</taxon>
        <taxon>Malvoideae</taxon>
        <taxon>Gossypium</taxon>
    </lineage>
</organism>
<feature type="signal peptide" evidence="1">
    <location>
        <begin position="1"/>
        <end position="20"/>
    </location>
</feature>
<evidence type="ECO:0000256" key="1">
    <source>
        <dbReference type="SAM" id="SignalP"/>
    </source>
</evidence>
<protein>
    <submittedName>
        <fullName evidence="2">Uncharacterized protein</fullName>
    </submittedName>
</protein>
<gene>
    <name evidence="2" type="ORF">J1N35_041730</name>
</gene>
<evidence type="ECO:0000313" key="2">
    <source>
        <dbReference type="EMBL" id="KAH1039987.1"/>
    </source>
</evidence>
<keyword evidence="1" id="KW-0732">Signal</keyword>
<name>A0A9D3ZJJ7_9ROSI</name>